<organism evidence="2">
    <name type="scientific">Timspurckia oligopyrenoides</name>
    <dbReference type="NCBI Taxonomy" id="708627"/>
    <lineage>
        <taxon>Eukaryota</taxon>
        <taxon>Rhodophyta</taxon>
        <taxon>Bangiophyceae</taxon>
        <taxon>Porphyridiales</taxon>
        <taxon>Porphyridiaceae</taxon>
        <taxon>Timspurckia</taxon>
    </lineage>
</organism>
<sequence>MIHKLLFALVLLTLFIYGDALQCTQEFIYKKLATEVDLTKSIIPCQPRTGKLEFSHITKTGGTTIEEVARSNVLWGNANRNKYPQFGCGTTSAWHVPRQFCERDPYAGSDVFIVIRNTSTRVISEYNCPWRGFRGEDAGNPEVLNTWIKINMRFRLGGDGWMKQHFHMAPQSLYAIDPEGKVNVDAILRFETLGRDFNMLMEVYGLDIKLNLSTTHKQLPLYARTGNTDRKSLTVQDLDQESLALVNEFYSKDIQVFGY</sequence>
<keyword evidence="1" id="KW-0732">Signal</keyword>
<dbReference type="Pfam" id="PF03567">
    <property type="entry name" value="Sulfotransfer_2"/>
    <property type="match status" value="1"/>
</dbReference>
<dbReference type="GO" id="GO:0008146">
    <property type="term" value="F:sulfotransferase activity"/>
    <property type="evidence" value="ECO:0007669"/>
    <property type="project" value="InterPro"/>
</dbReference>
<name>A0A7S1ES54_9RHOD</name>
<dbReference type="EMBL" id="HBFP01006475">
    <property type="protein sequence ID" value="CAD8820228.1"/>
    <property type="molecule type" value="Transcribed_RNA"/>
</dbReference>
<dbReference type="GO" id="GO:0016020">
    <property type="term" value="C:membrane"/>
    <property type="evidence" value="ECO:0007669"/>
    <property type="project" value="InterPro"/>
</dbReference>
<protein>
    <submittedName>
        <fullName evidence="2">Uncharacterized protein</fullName>
    </submittedName>
</protein>
<evidence type="ECO:0000313" key="2">
    <source>
        <dbReference type="EMBL" id="CAD8820228.1"/>
    </source>
</evidence>
<evidence type="ECO:0000256" key="1">
    <source>
        <dbReference type="SAM" id="SignalP"/>
    </source>
</evidence>
<feature type="chain" id="PRO_5030957744" evidence="1">
    <location>
        <begin position="21"/>
        <end position="259"/>
    </location>
</feature>
<dbReference type="InterPro" id="IPR005331">
    <property type="entry name" value="Sulfotransferase"/>
</dbReference>
<reference evidence="2" key="1">
    <citation type="submission" date="2021-01" db="EMBL/GenBank/DDBJ databases">
        <authorList>
            <person name="Corre E."/>
            <person name="Pelletier E."/>
            <person name="Niang G."/>
            <person name="Scheremetjew M."/>
            <person name="Finn R."/>
            <person name="Kale V."/>
            <person name="Holt S."/>
            <person name="Cochrane G."/>
            <person name="Meng A."/>
            <person name="Brown T."/>
            <person name="Cohen L."/>
        </authorList>
    </citation>
    <scope>NUCLEOTIDE SEQUENCE</scope>
    <source>
        <strain evidence="2">CCMP3278</strain>
    </source>
</reference>
<accession>A0A7S1ES54</accession>
<gene>
    <name evidence="2" type="ORF">TOLI1172_LOCUS4619</name>
</gene>
<feature type="signal peptide" evidence="1">
    <location>
        <begin position="1"/>
        <end position="20"/>
    </location>
</feature>
<dbReference type="AlphaFoldDB" id="A0A7S1ES54"/>
<proteinExistence type="predicted"/>